<proteinExistence type="predicted"/>
<sequence length="654" mass="74693">MATGGGPVSFDSGQLNCPICLETFKCPRSLTCLHTFCDGCLKKYICELDQKGALKTGFPCPICRKDMLVCDGEERSSSWTEKFKVNRFIIDTISEDIENFDVDQMCGPCSVVEISSHAKKYCIECVEFLCDKCVRQHRRLKGTKSHILIQPDEMKSNTQFAFDQSDLQMCCKHPNKEVEFLCKDDNSLCCSICIAYEHKICTDIIDLNKTVGIKKADVQESLGTLSQLLIQIQAMVKTNKYRHDMVENQKQEISQKMKSLRDRINVKMDVFEKLVSDKSMAAKNETVMSILNQISRLQSHKAAIESSIFLLETICRNGNEKHVIIANYKIKDQIEHYSKSIKDEESKSVTVDMKFDLDKDFDRKLLMSSNLSHEYAIEDFGLPGKPKDFEISSPTIDHASGYSSSTPRYTSVCHLSDGRRVLFNCNNFTCDLFDDFFHMLTCVNINYEAHSIRTLGDNHIAISSYKQKCLELRKITDKFETGRKITTSTKYFGMDYIGSERFICATFYDPAREWRLTTMDTSLNDLSYITADRSGRTFEGAVYVKYDNVSSTVYQSSWKTNAVYSMSIDGTPKFTYTDLSFPRGLDVDRDGNIYICANNLHNIHQLSSTDGKLVRIISDVKLRNPVDISFHPFRDEFVVICDNTNANVLLFRFI</sequence>
<feature type="domain" description="RING-type" evidence="6">
    <location>
        <begin position="17"/>
        <end position="64"/>
    </location>
</feature>
<evidence type="ECO:0000313" key="8">
    <source>
        <dbReference type="EMBL" id="KAL3870447.1"/>
    </source>
</evidence>
<evidence type="ECO:0000256" key="5">
    <source>
        <dbReference type="PROSITE-ProRule" id="PRU00024"/>
    </source>
</evidence>
<evidence type="ECO:0008006" key="10">
    <source>
        <dbReference type="Google" id="ProtNLM"/>
    </source>
</evidence>
<evidence type="ECO:0000259" key="7">
    <source>
        <dbReference type="PROSITE" id="PS50119"/>
    </source>
</evidence>
<dbReference type="GO" id="GO:0008270">
    <property type="term" value="F:zinc ion binding"/>
    <property type="evidence" value="ECO:0007669"/>
    <property type="project" value="UniProtKB-KW"/>
</dbReference>
<dbReference type="PROSITE" id="PS50119">
    <property type="entry name" value="ZF_BBOX"/>
    <property type="match status" value="1"/>
</dbReference>
<dbReference type="InterPro" id="IPR000315">
    <property type="entry name" value="Znf_B-box"/>
</dbReference>
<dbReference type="CDD" id="cd16579">
    <property type="entry name" value="RING-HC_PML_C-V"/>
    <property type="match status" value="1"/>
</dbReference>
<dbReference type="Gene3D" id="3.30.160.60">
    <property type="entry name" value="Classic Zinc Finger"/>
    <property type="match status" value="1"/>
</dbReference>
<evidence type="ECO:0000256" key="4">
    <source>
        <dbReference type="ARBA" id="ARBA00022833"/>
    </source>
</evidence>
<dbReference type="SMART" id="SM00184">
    <property type="entry name" value="RING"/>
    <property type="match status" value="1"/>
</dbReference>
<keyword evidence="2" id="KW-0479">Metal-binding</keyword>
<evidence type="ECO:0000256" key="3">
    <source>
        <dbReference type="ARBA" id="ARBA00022771"/>
    </source>
</evidence>
<dbReference type="Gene3D" id="2.120.10.30">
    <property type="entry name" value="TolB, C-terminal domain"/>
    <property type="match status" value="1"/>
</dbReference>
<dbReference type="Gene3D" id="4.10.830.40">
    <property type="match status" value="1"/>
</dbReference>
<name>A0ABD3W976_SINWO</name>
<protein>
    <recommendedName>
        <fullName evidence="10">TRIM56</fullName>
    </recommendedName>
</protein>
<dbReference type="InterPro" id="IPR001841">
    <property type="entry name" value="Znf_RING"/>
</dbReference>
<dbReference type="PROSITE" id="PS00518">
    <property type="entry name" value="ZF_RING_1"/>
    <property type="match status" value="1"/>
</dbReference>
<evidence type="ECO:0000256" key="2">
    <source>
        <dbReference type="ARBA" id="ARBA00022723"/>
    </source>
</evidence>
<evidence type="ECO:0000313" key="9">
    <source>
        <dbReference type="Proteomes" id="UP001634394"/>
    </source>
</evidence>
<dbReference type="Pfam" id="PF13445">
    <property type="entry name" value="zf-RING_UBOX"/>
    <property type="match status" value="1"/>
</dbReference>
<feature type="domain" description="B box-type" evidence="7">
    <location>
        <begin position="165"/>
        <end position="199"/>
    </location>
</feature>
<reference evidence="8 9" key="1">
    <citation type="submission" date="2024-11" db="EMBL/GenBank/DDBJ databases">
        <title>Chromosome-level genome assembly of the freshwater bivalve Anodonta woodiana.</title>
        <authorList>
            <person name="Chen X."/>
        </authorList>
    </citation>
    <scope>NUCLEOTIDE SEQUENCE [LARGE SCALE GENOMIC DNA]</scope>
    <source>
        <strain evidence="8">MN2024</strain>
        <tissue evidence="8">Gills</tissue>
    </source>
</reference>
<dbReference type="InterPro" id="IPR011042">
    <property type="entry name" value="6-blade_b-propeller_TolB-like"/>
</dbReference>
<keyword evidence="9" id="KW-1185">Reference proteome</keyword>
<dbReference type="SUPFAM" id="SSF57845">
    <property type="entry name" value="B-box zinc-binding domain"/>
    <property type="match status" value="1"/>
</dbReference>
<dbReference type="SUPFAM" id="SSF57850">
    <property type="entry name" value="RING/U-box"/>
    <property type="match status" value="1"/>
</dbReference>
<dbReference type="AlphaFoldDB" id="A0ABD3W976"/>
<dbReference type="InterPro" id="IPR047153">
    <property type="entry name" value="TRIM45/56/19-like"/>
</dbReference>
<keyword evidence="3 5" id="KW-0863">Zinc-finger</keyword>
<dbReference type="PANTHER" id="PTHR25462">
    <property type="entry name" value="BONUS, ISOFORM C-RELATED"/>
    <property type="match status" value="1"/>
</dbReference>
<keyword evidence="4" id="KW-0862">Zinc</keyword>
<dbReference type="InterPro" id="IPR017907">
    <property type="entry name" value="Znf_RING_CS"/>
</dbReference>
<keyword evidence="1" id="KW-0597">Phosphoprotein</keyword>
<organism evidence="8 9">
    <name type="scientific">Sinanodonta woodiana</name>
    <name type="common">Chinese pond mussel</name>
    <name type="synonym">Anodonta woodiana</name>
    <dbReference type="NCBI Taxonomy" id="1069815"/>
    <lineage>
        <taxon>Eukaryota</taxon>
        <taxon>Metazoa</taxon>
        <taxon>Spiralia</taxon>
        <taxon>Lophotrochozoa</taxon>
        <taxon>Mollusca</taxon>
        <taxon>Bivalvia</taxon>
        <taxon>Autobranchia</taxon>
        <taxon>Heteroconchia</taxon>
        <taxon>Palaeoheterodonta</taxon>
        <taxon>Unionida</taxon>
        <taxon>Unionoidea</taxon>
        <taxon>Unionidae</taxon>
        <taxon>Unioninae</taxon>
        <taxon>Sinanodonta</taxon>
    </lineage>
</organism>
<accession>A0ABD3W976</accession>
<evidence type="ECO:0000256" key="1">
    <source>
        <dbReference type="ARBA" id="ARBA00022553"/>
    </source>
</evidence>
<dbReference type="Gene3D" id="3.30.40.10">
    <property type="entry name" value="Zinc/RING finger domain, C3HC4 (zinc finger)"/>
    <property type="match status" value="1"/>
</dbReference>
<dbReference type="PROSITE" id="PS50089">
    <property type="entry name" value="ZF_RING_2"/>
    <property type="match status" value="1"/>
</dbReference>
<evidence type="ECO:0000259" key="6">
    <source>
        <dbReference type="PROSITE" id="PS50089"/>
    </source>
</evidence>
<dbReference type="SUPFAM" id="SSF101898">
    <property type="entry name" value="NHL repeat"/>
    <property type="match status" value="1"/>
</dbReference>
<dbReference type="EMBL" id="JBJQND010000007">
    <property type="protein sequence ID" value="KAL3870447.1"/>
    <property type="molecule type" value="Genomic_DNA"/>
</dbReference>
<gene>
    <name evidence="8" type="ORF">ACJMK2_038515</name>
</gene>
<dbReference type="InterPro" id="IPR013083">
    <property type="entry name" value="Znf_RING/FYVE/PHD"/>
</dbReference>
<dbReference type="Proteomes" id="UP001634394">
    <property type="component" value="Unassembled WGS sequence"/>
</dbReference>
<dbReference type="PANTHER" id="PTHR25462:SF296">
    <property type="entry name" value="MEIOTIC P26, ISOFORM F"/>
    <property type="match status" value="1"/>
</dbReference>
<dbReference type="InterPro" id="IPR027370">
    <property type="entry name" value="Znf-RING_euk"/>
</dbReference>
<comment type="caution">
    <text evidence="8">The sequence shown here is derived from an EMBL/GenBank/DDBJ whole genome shotgun (WGS) entry which is preliminary data.</text>
</comment>